<evidence type="ECO:0008006" key="4">
    <source>
        <dbReference type="Google" id="ProtNLM"/>
    </source>
</evidence>
<dbReference type="PANTHER" id="PTHR46579">
    <property type="entry name" value="F5/8 TYPE C DOMAIN-CONTAINING PROTEIN-RELATED"/>
    <property type="match status" value="1"/>
</dbReference>
<keyword evidence="3" id="KW-1185">Reference proteome</keyword>
<evidence type="ECO:0000313" key="3">
    <source>
        <dbReference type="Proteomes" id="UP000184267"/>
    </source>
</evidence>
<dbReference type="PANTHER" id="PTHR46579:SF2">
    <property type="entry name" value="C2H2-TYPE DOMAIN-CONTAINING PROTEIN"/>
    <property type="match status" value="1"/>
</dbReference>
<proteinExistence type="predicted"/>
<sequence length="1333" mass="150840">MSSASGNPDISSPPSGICVCSKCRHRTWEDKHKVKHPGVPYSAKTINRHKLHDALLEKKAEIQRAVLGDAVFLATLGVPLAKDDVAGLSEPEDVDVDAEPLMDEQPKASDREDDAGVAPVNAVKTRRGILSSLQSGLAHRLPLIPSDARISFSHNPVSIDDPPAPIEPRTPHSRHFIEVYEWLKSSRRYLATLEDLQDRDVDAQLAALICKIDENTRRLEDLQRHWWAVMKVETGICGPDPVRQGGPMIFDTTRLYESRATLEPFVLAALIMTTILHAVHSVSRVDSNYILATLRVLLFGAFMFCNRGRGSQLTAAQRLMLQTIPKDVRSALKKLHINPEIIRYACCPRCFKTYPPDDSRPTDPYPHHCDFSETDKPVCGTPLVVRQKLAPLRKGEPRRVVYTAIKPYPYRSFASWLACLFSRPELERILVESWTSSAAPASSKWTDIFHSPEIRKFRGPDGQLFSVQPPGSTHLVFSLFVDWFNPYGNKQAGKSHSIGAIYLVCLNLPPHLRFRPENVYLAAVIPGPKEPSLHQLNHLLRPLVDELEIFWTRGLYLQRTALRFVGMLLRVAIIPLVCDLPALRKTAGFAGHSSKHFCSFCRLRKQHMSDLNRPWATRTAEEHRRKADEWRHAATEAERNAAFEEHGIRWSELLRLPYWNPLRFSVVDAMHCLFLGDLRHHCRDVWGIDVKDKTGSQKVAPHSPDEQRLWLDRVVAALTRKSRSALTGIRKGYLATVAQVNDIALEQKLTKKEYISALLGWVDANPVDKLVLPPVLGEDTTDFHLAEGPHDISKFRVLTQDVIDTIRADIENTILPSWLQRPPKNFGSAAHGKLKADQWRTVCTVSMTITLTRLWGITSATSKDRLLLDNFIHLVIAVDLATRRSMDKARALAFDHHMLQYLLGLREIFSHELVPNHHLSLHLVTCLLMFGPVHGWWAFPFERYNGLLQNLNTNNLPDDIPLTFMRGFYSGAELRWLMASTEWPADDTYAEMVSAYESAFQDAIRGTRVSDVLALNSESVDGGISYDVAKQVRLERELYETLLKYMPPSFASHYGDVEDARPRIAPYVQHIHSTQKGGLTFATRTHGRRDSYVLLATSNGQGQLRPGQISDILLHTRLENHKQIVSTFVIVDAFAELVDSDVTHDPFRAYPELETRLCYNRSDSQLFVPLDDIVSHFAALVYEPAEIGKECIVCRSLDRSTGTTARNRPPQITSQAIMEKIRAADLREPLRVSAALRSIVRKHLRLLLNISSWNDLPLRCPPLTDAETILYGTTASTVQCNIHHFRMDLEQSWTTFPLNREARDVFCLDLLEAITFGRYLTNFPSAFAVTYEE</sequence>
<gene>
    <name evidence="2" type="ORF">TRAPUB_11455</name>
</gene>
<feature type="compositionally biased region" description="Acidic residues" evidence="1">
    <location>
        <begin position="90"/>
        <end position="102"/>
    </location>
</feature>
<dbReference type="STRING" id="154538.A0A1M2VWP5"/>
<dbReference type="InterPro" id="IPR004242">
    <property type="entry name" value="Transposase_21"/>
</dbReference>
<comment type="caution">
    <text evidence="2">The sequence shown here is derived from an EMBL/GenBank/DDBJ whole genome shotgun (WGS) entry which is preliminary data.</text>
</comment>
<accession>A0A1M2VWP5</accession>
<protein>
    <recommendedName>
        <fullName evidence="4">DUF4218 domain-containing protein</fullName>
    </recommendedName>
</protein>
<feature type="region of interest" description="Disordered" evidence="1">
    <location>
        <begin position="89"/>
        <end position="115"/>
    </location>
</feature>
<dbReference type="EMBL" id="MNAD01000544">
    <property type="protein sequence ID" value="OJT11998.1"/>
    <property type="molecule type" value="Genomic_DNA"/>
</dbReference>
<reference evidence="2 3" key="1">
    <citation type="submission" date="2016-10" db="EMBL/GenBank/DDBJ databases">
        <title>Genome sequence of the basidiomycete white-rot fungus Trametes pubescens.</title>
        <authorList>
            <person name="Makela M.R."/>
            <person name="Granchi Z."/>
            <person name="Peng M."/>
            <person name="De Vries R.P."/>
            <person name="Grigoriev I."/>
            <person name="Riley R."/>
            <person name="Hilden K."/>
        </authorList>
    </citation>
    <scope>NUCLEOTIDE SEQUENCE [LARGE SCALE GENOMIC DNA]</scope>
    <source>
        <strain evidence="2 3">FBCC735</strain>
    </source>
</reference>
<dbReference type="Pfam" id="PF02992">
    <property type="entry name" value="Transposase_21"/>
    <property type="match status" value="1"/>
</dbReference>
<evidence type="ECO:0000313" key="2">
    <source>
        <dbReference type="EMBL" id="OJT11998.1"/>
    </source>
</evidence>
<dbReference type="OMA" id="CNIERAT"/>
<dbReference type="OrthoDB" id="3247418at2759"/>
<name>A0A1M2VWP5_TRAPU</name>
<organism evidence="2 3">
    <name type="scientific">Trametes pubescens</name>
    <name type="common">White-rot fungus</name>
    <dbReference type="NCBI Taxonomy" id="154538"/>
    <lineage>
        <taxon>Eukaryota</taxon>
        <taxon>Fungi</taxon>
        <taxon>Dikarya</taxon>
        <taxon>Basidiomycota</taxon>
        <taxon>Agaricomycotina</taxon>
        <taxon>Agaricomycetes</taxon>
        <taxon>Polyporales</taxon>
        <taxon>Polyporaceae</taxon>
        <taxon>Trametes</taxon>
    </lineage>
</organism>
<evidence type="ECO:0000256" key="1">
    <source>
        <dbReference type="SAM" id="MobiDB-lite"/>
    </source>
</evidence>
<dbReference type="Proteomes" id="UP000184267">
    <property type="component" value="Unassembled WGS sequence"/>
</dbReference>
<feature type="non-terminal residue" evidence="2">
    <location>
        <position position="1333"/>
    </location>
</feature>